<organism evidence="2 3">
    <name type="scientific">Globisporangium ultimum (strain ATCC 200006 / CBS 805.95 / DAOM BR144)</name>
    <name type="common">Pythium ultimum</name>
    <dbReference type="NCBI Taxonomy" id="431595"/>
    <lineage>
        <taxon>Eukaryota</taxon>
        <taxon>Sar</taxon>
        <taxon>Stramenopiles</taxon>
        <taxon>Oomycota</taxon>
        <taxon>Peronosporomycetes</taxon>
        <taxon>Pythiales</taxon>
        <taxon>Pythiaceae</taxon>
        <taxon>Globisporangium</taxon>
    </lineage>
</organism>
<dbReference type="VEuPathDB" id="FungiDB:PYU1_G002290"/>
<accession>K3WBF2</accession>
<proteinExistence type="predicted"/>
<feature type="compositionally biased region" description="Basic and acidic residues" evidence="1">
    <location>
        <begin position="34"/>
        <end position="44"/>
    </location>
</feature>
<dbReference type="AlphaFoldDB" id="K3WBF2"/>
<dbReference type="HOGENOM" id="CLU_1285574_0_0_1"/>
<evidence type="ECO:0000313" key="2">
    <source>
        <dbReference type="EnsemblProtists" id="PYU1_T002293"/>
    </source>
</evidence>
<feature type="region of interest" description="Disordered" evidence="1">
    <location>
        <begin position="24"/>
        <end position="44"/>
    </location>
</feature>
<reference evidence="3" key="1">
    <citation type="journal article" date="2010" name="Genome Biol.">
        <title>Genome sequence of the necrotrophic plant pathogen Pythium ultimum reveals original pathogenicity mechanisms and effector repertoire.</title>
        <authorList>
            <person name="Levesque C.A."/>
            <person name="Brouwer H."/>
            <person name="Cano L."/>
            <person name="Hamilton J.P."/>
            <person name="Holt C."/>
            <person name="Huitema E."/>
            <person name="Raffaele S."/>
            <person name="Robideau G.P."/>
            <person name="Thines M."/>
            <person name="Win J."/>
            <person name="Zerillo M.M."/>
            <person name="Beakes G.W."/>
            <person name="Boore J.L."/>
            <person name="Busam D."/>
            <person name="Dumas B."/>
            <person name="Ferriera S."/>
            <person name="Fuerstenberg S.I."/>
            <person name="Gachon C.M."/>
            <person name="Gaulin E."/>
            <person name="Govers F."/>
            <person name="Grenville-Briggs L."/>
            <person name="Horner N."/>
            <person name="Hostetler J."/>
            <person name="Jiang R.H."/>
            <person name="Johnson J."/>
            <person name="Krajaejun T."/>
            <person name="Lin H."/>
            <person name="Meijer H.J."/>
            <person name="Moore B."/>
            <person name="Morris P."/>
            <person name="Phuntmart V."/>
            <person name="Puiu D."/>
            <person name="Shetty J."/>
            <person name="Stajich J.E."/>
            <person name="Tripathy S."/>
            <person name="Wawra S."/>
            <person name="van West P."/>
            <person name="Whitty B.R."/>
            <person name="Coutinho P.M."/>
            <person name="Henrissat B."/>
            <person name="Martin F."/>
            <person name="Thomas P.D."/>
            <person name="Tyler B.M."/>
            <person name="De Vries R.P."/>
            <person name="Kamoun S."/>
            <person name="Yandell M."/>
            <person name="Tisserat N."/>
            <person name="Buell C.R."/>
        </authorList>
    </citation>
    <scope>NUCLEOTIDE SEQUENCE</scope>
    <source>
        <strain evidence="3">DAOM:BR144</strain>
    </source>
</reference>
<feature type="region of interest" description="Disordered" evidence="1">
    <location>
        <begin position="175"/>
        <end position="215"/>
    </location>
</feature>
<reference evidence="2" key="3">
    <citation type="submission" date="2014-11" db="UniProtKB">
        <authorList>
            <consortium name="EnsemblProtists"/>
        </authorList>
    </citation>
    <scope>IDENTIFICATION</scope>
    <source>
        <strain evidence="2">DAOM BR144</strain>
    </source>
</reference>
<feature type="compositionally biased region" description="Low complexity" evidence="1">
    <location>
        <begin position="200"/>
        <end position="215"/>
    </location>
</feature>
<dbReference type="EnsemblProtists" id="PYU1_T002293">
    <property type="protein sequence ID" value="PYU1_T002293"/>
    <property type="gene ID" value="PYU1_G002290"/>
</dbReference>
<protein>
    <submittedName>
        <fullName evidence="2">Uncharacterized protein</fullName>
    </submittedName>
</protein>
<reference evidence="3" key="2">
    <citation type="submission" date="2010-04" db="EMBL/GenBank/DDBJ databases">
        <authorList>
            <person name="Buell R."/>
            <person name="Hamilton J."/>
            <person name="Hostetler J."/>
        </authorList>
    </citation>
    <scope>NUCLEOTIDE SEQUENCE [LARGE SCALE GENOMIC DNA]</scope>
    <source>
        <strain evidence="3">DAOM:BR144</strain>
    </source>
</reference>
<dbReference type="Proteomes" id="UP000019132">
    <property type="component" value="Unassembled WGS sequence"/>
</dbReference>
<sequence>MRLEARLHDALTDRHAGVTVAVVPEQIHSNSDSDSGKNDHEERKAELAAQEHLDVKERVLREKETELNDLARAMERSFAARAVEVESLARQARQERERSLLAQEDAAMWTTSLDAMQTAHAQERERLESLSVYLEETEAALETRKHNLALFAHEVECQHQSNVALQRRLDAEVQKVRSHTSGMRDLRGGDGDDGTAREQSSTLRRSLTSSLFQAK</sequence>
<keyword evidence="3" id="KW-1185">Reference proteome</keyword>
<name>K3WBF2_GLOUD</name>
<dbReference type="InParanoid" id="K3WBF2"/>
<evidence type="ECO:0000313" key="3">
    <source>
        <dbReference type="Proteomes" id="UP000019132"/>
    </source>
</evidence>
<evidence type="ECO:0000256" key="1">
    <source>
        <dbReference type="SAM" id="MobiDB-lite"/>
    </source>
</evidence>
<feature type="compositionally biased region" description="Basic and acidic residues" evidence="1">
    <location>
        <begin position="182"/>
        <end position="196"/>
    </location>
</feature>